<dbReference type="InterPro" id="IPR021109">
    <property type="entry name" value="Peptidase_aspartic_dom_sf"/>
</dbReference>
<feature type="region of interest" description="Disordered" evidence="7">
    <location>
        <begin position="1"/>
        <end position="81"/>
    </location>
</feature>
<evidence type="ECO:0000313" key="10">
    <source>
        <dbReference type="EMBL" id="GMF52897.1"/>
    </source>
</evidence>
<dbReference type="AlphaFoldDB" id="A0A9W7D5R6"/>
<organism evidence="10 11">
    <name type="scientific">Phytophthora fragariaefolia</name>
    <dbReference type="NCBI Taxonomy" id="1490495"/>
    <lineage>
        <taxon>Eukaryota</taxon>
        <taxon>Sar</taxon>
        <taxon>Stramenopiles</taxon>
        <taxon>Oomycota</taxon>
        <taxon>Peronosporomycetes</taxon>
        <taxon>Peronosporales</taxon>
        <taxon>Peronosporaceae</taxon>
        <taxon>Phytophthora</taxon>
    </lineage>
</organism>
<gene>
    <name evidence="10" type="ORF">Pfra01_002175300</name>
</gene>
<feature type="domain" description="Peptidase A2" evidence="9">
    <location>
        <begin position="462"/>
        <end position="500"/>
    </location>
</feature>
<dbReference type="InterPro" id="IPR001878">
    <property type="entry name" value="Znf_CCHC"/>
</dbReference>
<dbReference type="SUPFAM" id="SSF56672">
    <property type="entry name" value="DNA/RNA polymerases"/>
    <property type="match status" value="1"/>
</dbReference>
<dbReference type="SUPFAM" id="SSF57756">
    <property type="entry name" value="Retrovirus zinc finger-like domains"/>
    <property type="match status" value="1"/>
</dbReference>
<protein>
    <submittedName>
        <fullName evidence="10">Unnamed protein product</fullName>
    </submittedName>
</protein>
<evidence type="ECO:0000313" key="11">
    <source>
        <dbReference type="Proteomes" id="UP001165121"/>
    </source>
</evidence>
<keyword evidence="3" id="KW-0540">Nuclease</keyword>
<keyword evidence="1" id="KW-0808">Transferase</keyword>
<accession>A0A9W7D5R6</accession>
<comment type="caution">
    <text evidence="10">The sequence shown here is derived from an EMBL/GenBank/DDBJ whole genome shotgun (WGS) entry which is preliminary data.</text>
</comment>
<dbReference type="GO" id="GO:0004519">
    <property type="term" value="F:endonuclease activity"/>
    <property type="evidence" value="ECO:0007669"/>
    <property type="project" value="UniProtKB-KW"/>
</dbReference>
<dbReference type="PROSITE" id="PS00141">
    <property type="entry name" value="ASP_PROTEASE"/>
    <property type="match status" value="1"/>
</dbReference>
<dbReference type="EMBL" id="BSXT01003168">
    <property type="protein sequence ID" value="GMF52897.1"/>
    <property type="molecule type" value="Genomic_DNA"/>
</dbReference>
<keyword evidence="6" id="KW-0479">Metal-binding</keyword>
<dbReference type="GO" id="GO:0016779">
    <property type="term" value="F:nucleotidyltransferase activity"/>
    <property type="evidence" value="ECO:0007669"/>
    <property type="project" value="UniProtKB-KW"/>
</dbReference>
<dbReference type="Gene3D" id="3.10.10.10">
    <property type="entry name" value="HIV Type 1 Reverse Transcriptase, subunit A, domain 1"/>
    <property type="match status" value="1"/>
</dbReference>
<feature type="region of interest" description="Disordered" evidence="7">
    <location>
        <begin position="248"/>
        <end position="307"/>
    </location>
</feature>
<dbReference type="InterPro" id="IPR001969">
    <property type="entry name" value="Aspartic_peptidase_AS"/>
</dbReference>
<dbReference type="PROSITE" id="PS50158">
    <property type="entry name" value="ZF_CCHC"/>
    <property type="match status" value="1"/>
</dbReference>
<evidence type="ECO:0000259" key="9">
    <source>
        <dbReference type="PROSITE" id="PS50175"/>
    </source>
</evidence>
<dbReference type="InterPro" id="IPR043502">
    <property type="entry name" value="DNA/RNA_pol_sf"/>
</dbReference>
<evidence type="ECO:0000256" key="5">
    <source>
        <dbReference type="ARBA" id="ARBA00022801"/>
    </source>
</evidence>
<dbReference type="OrthoDB" id="8057740at2759"/>
<dbReference type="InterPro" id="IPR036875">
    <property type="entry name" value="Znf_CCHC_sf"/>
</dbReference>
<dbReference type="CDD" id="cd05483">
    <property type="entry name" value="retropepsin_like_bacteria"/>
    <property type="match status" value="1"/>
</dbReference>
<dbReference type="GO" id="GO:0008270">
    <property type="term" value="F:zinc ion binding"/>
    <property type="evidence" value="ECO:0007669"/>
    <property type="project" value="UniProtKB-KW"/>
</dbReference>
<evidence type="ECO:0000256" key="6">
    <source>
        <dbReference type="PROSITE-ProRule" id="PRU00047"/>
    </source>
</evidence>
<feature type="compositionally biased region" description="Basic residues" evidence="7">
    <location>
        <begin position="31"/>
        <end position="47"/>
    </location>
</feature>
<dbReference type="Pfam" id="PF13650">
    <property type="entry name" value="Asp_protease_2"/>
    <property type="match status" value="1"/>
</dbReference>
<reference evidence="10" key="1">
    <citation type="submission" date="2023-04" db="EMBL/GenBank/DDBJ databases">
        <title>Phytophthora fragariaefolia NBRC 109709.</title>
        <authorList>
            <person name="Ichikawa N."/>
            <person name="Sato H."/>
            <person name="Tonouchi N."/>
        </authorList>
    </citation>
    <scope>NUCLEOTIDE SEQUENCE</scope>
    <source>
        <strain evidence="10">NBRC 109709</strain>
    </source>
</reference>
<dbReference type="SUPFAM" id="SSF50630">
    <property type="entry name" value="Acid proteases"/>
    <property type="match status" value="1"/>
</dbReference>
<feature type="compositionally biased region" description="Basic and acidic residues" evidence="7">
    <location>
        <begin position="248"/>
        <end position="266"/>
    </location>
</feature>
<dbReference type="PANTHER" id="PTHR37984">
    <property type="entry name" value="PROTEIN CBG26694"/>
    <property type="match status" value="1"/>
</dbReference>
<evidence type="ECO:0000256" key="3">
    <source>
        <dbReference type="ARBA" id="ARBA00022722"/>
    </source>
</evidence>
<feature type="compositionally biased region" description="Low complexity" evidence="7">
    <location>
        <begin position="62"/>
        <end position="81"/>
    </location>
</feature>
<dbReference type="InterPro" id="IPR050951">
    <property type="entry name" value="Retrovirus_Pol_polyprotein"/>
</dbReference>
<keyword evidence="4" id="KW-0255">Endonuclease</keyword>
<dbReference type="GO" id="GO:0006508">
    <property type="term" value="P:proteolysis"/>
    <property type="evidence" value="ECO:0007669"/>
    <property type="project" value="InterPro"/>
</dbReference>
<feature type="region of interest" description="Disordered" evidence="7">
    <location>
        <begin position="330"/>
        <end position="352"/>
    </location>
</feature>
<keyword evidence="6" id="KW-0863">Zinc-finger</keyword>
<dbReference type="InterPro" id="IPR034122">
    <property type="entry name" value="Retropepsin-like_bacterial"/>
</dbReference>
<dbReference type="PANTHER" id="PTHR37984:SF5">
    <property type="entry name" value="PROTEIN NYNRIN-LIKE"/>
    <property type="match status" value="1"/>
</dbReference>
<evidence type="ECO:0000256" key="7">
    <source>
        <dbReference type="SAM" id="MobiDB-lite"/>
    </source>
</evidence>
<sequence length="903" mass="101094">MMACTVTTLNSSGTKSESGAKVSASSAAKKSTAKKHASRRPSSRRGKEHADPPPSDQDDSDSNSSDSSGDDSSSSDYISSSSDDFDLDLTTSTTTQEGTTVWTYRQYINHNAVEKFNEAASVEDRVGWWERSFDMAAQGSWPDKMKIRQLRGRMSSSLRDWYAKLPKSTRHNWKKLSRRFKVMLNAAAVKAGIEFQKSSKHRERHLRRVIKKLKDTQLKTALQGQMFKSLSEVEHALRRHEDIWREVGYETPPPRRDFRADNDPQGRFKARRPGRAFVAQGSEPDSSSESERRVSVPEPAPAGTQSVFKVENVTKEIYRVLDAEGWRPPPQFRNADVRSGNPDLRSGPMSPRLGNSPWQISCENCGRIGHSKGNCWADLICDHCHQQGHPTEACRANPSPGCNKLHRGFSCEDWRAIQSPDSDTPVEFRLQPGERYGWWEDHEPEDAHEVAMVHGAVNDCQTKILLDTGASVSMLSFDFARELKLKLRMHKQTKVSGLGGVPTYISVHAEIKITLDPRVVYIFRLWVANIGEGVDVLLGMNFMFSAGVRLSTREGLVQLPDEETILMYGGHDRSRMGLDIPREVVWAGRGDRWVTKIIYASKSWPTTVKVVNISHKLIWIDTNTDIARIVDLNPAESRTRDVGVQTESSRAEETCVQDANVDTQGLRHVASAVIAAKPAWDDASFERRFPEMDGRPETLNAGLDENAASDFFSQGFASMPVRRLEAEYASAMHVSAEEFDLEPAVDVREGSELMAQLRDQLAMLPGLQDLSAECNIDEADVGEPGVLTPEMEMKPREILEYHRKIFLGDGNAAPAPARGVVCDLDVENVRPVALRARPIAPHLLIKVYELLKKLLETGLMEHSESEWASPIVVVLKKNEVDIRMCIDYRVVNDLSSCRGTRFP</sequence>
<dbReference type="GO" id="GO:0003676">
    <property type="term" value="F:nucleic acid binding"/>
    <property type="evidence" value="ECO:0007669"/>
    <property type="project" value="InterPro"/>
</dbReference>
<keyword evidence="2" id="KW-0548">Nucleotidyltransferase</keyword>
<evidence type="ECO:0000256" key="2">
    <source>
        <dbReference type="ARBA" id="ARBA00022695"/>
    </source>
</evidence>
<evidence type="ECO:0000256" key="4">
    <source>
        <dbReference type="ARBA" id="ARBA00022759"/>
    </source>
</evidence>
<dbReference type="Proteomes" id="UP001165121">
    <property type="component" value="Unassembled WGS sequence"/>
</dbReference>
<dbReference type="PROSITE" id="PS50175">
    <property type="entry name" value="ASP_PROT_RETROV"/>
    <property type="match status" value="1"/>
</dbReference>
<keyword evidence="5" id="KW-0378">Hydrolase</keyword>
<name>A0A9W7D5R6_9STRA</name>
<feature type="compositionally biased region" description="Low complexity" evidence="7">
    <location>
        <begin position="15"/>
        <end position="30"/>
    </location>
</feature>
<feature type="domain" description="CCHC-type" evidence="8">
    <location>
        <begin position="362"/>
        <end position="375"/>
    </location>
</feature>
<evidence type="ECO:0000259" key="8">
    <source>
        <dbReference type="PROSITE" id="PS50158"/>
    </source>
</evidence>
<keyword evidence="6" id="KW-0862">Zinc</keyword>
<dbReference type="GO" id="GO:0004190">
    <property type="term" value="F:aspartic-type endopeptidase activity"/>
    <property type="evidence" value="ECO:0007669"/>
    <property type="project" value="InterPro"/>
</dbReference>
<proteinExistence type="predicted"/>
<dbReference type="InterPro" id="IPR001995">
    <property type="entry name" value="Peptidase_A2_cat"/>
</dbReference>
<keyword evidence="11" id="KW-1185">Reference proteome</keyword>
<dbReference type="Gene3D" id="2.40.70.10">
    <property type="entry name" value="Acid Proteases"/>
    <property type="match status" value="1"/>
</dbReference>
<evidence type="ECO:0000256" key="1">
    <source>
        <dbReference type="ARBA" id="ARBA00022679"/>
    </source>
</evidence>
<feature type="compositionally biased region" description="Polar residues" evidence="7">
    <location>
        <begin position="1"/>
        <end position="14"/>
    </location>
</feature>